<keyword evidence="5" id="KW-1185">Reference proteome</keyword>
<feature type="domain" description="6-hydroxymethylpterin diphosphokinase MptE-like" evidence="2">
    <location>
        <begin position="207"/>
        <end position="378"/>
    </location>
</feature>
<dbReference type="InterPro" id="IPR019734">
    <property type="entry name" value="TPR_rpt"/>
</dbReference>
<dbReference type="Pfam" id="PF20157">
    <property type="entry name" value="Maf_flag10_N"/>
    <property type="match status" value="1"/>
</dbReference>
<dbReference type="SMART" id="SM00028">
    <property type="entry name" value="TPR"/>
    <property type="match status" value="3"/>
</dbReference>
<dbReference type="Gene3D" id="1.25.40.10">
    <property type="entry name" value="Tetratricopeptide repeat domain"/>
    <property type="match status" value="1"/>
</dbReference>
<protein>
    <submittedName>
        <fullName evidence="4">DUF115 domain-containing protein</fullName>
    </submittedName>
</protein>
<dbReference type="SUPFAM" id="SSF48452">
    <property type="entry name" value="TPR-like"/>
    <property type="match status" value="1"/>
</dbReference>
<evidence type="ECO:0000313" key="4">
    <source>
        <dbReference type="EMBL" id="MDT7041838.1"/>
    </source>
</evidence>
<evidence type="ECO:0000313" key="5">
    <source>
        <dbReference type="Proteomes" id="UP001250932"/>
    </source>
</evidence>
<dbReference type="PANTHER" id="PTHR41786:SF1">
    <property type="entry name" value="6-HYDROXYMETHYLPTERIN DIPHOSPHOKINASE MPTE-LIKE DOMAIN-CONTAINING PROTEIN"/>
    <property type="match status" value="1"/>
</dbReference>
<accession>A0ABU3K623</accession>
<dbReference type="Pfam" id="PF01973">
    <property type="entry name" value="MptE-like"/>
    <property type="match status" value="1"/>
</dbReference>
<sequence>MNESLYEENLRALEEHHPELRGVVEHVEPSERYQVTKATSGACRLLVETLSGETVAVHNGDDPVQVARNTAKKLQGNANRVLVVMGMGLGYLAKELAENLKKGSALIVYEADPQIFRLAMELVDLTPILTHSRIKVLVGEEVRIEPSCYQYMLETGGDVFVIRFAPALKLSPAIYNRKIDKELVRFTTGAKINLATASRFGQLFTKRIFEAMPHVMTASGVDRLKGLFPGLPAVIVAAGPSLRKNCHYLKELKGRAVIIAADTIIGFLLAQGIKPDFVVSVDPQEETTCKYQGVVIPEDVSLVFHPSCHDRFVKHFPGPKFVTATSMTAYQWLQDFFPEKGSIEGQIQCQVHMGFNLAQWLGCDPIVLIGLDLSYTDDLPHVKGGSYFVEGTEASWIEKQGKWTKNIFGEPVRAEPVFFGYKQTWEQKIRNCTNTVINATEGGVNIEGAQNWLLRDVLTEFCLQGLSPIFETIQHSLGESERVSRAPILSEIRQRLRELQKLERASLRLCDLMEKIKILRQQGDDGSPALVRLSRKAERITSLVPGYAKTLGLLQLIDFDLELYMCREETDAADFIEGEETEFDRLDKQVSRGLRYYGDLTNAIPILRQQIRRLYGRLKALDQLESTAHDNFSRQELLRCAQKFIAIECYDNAKVPFSHVLEKTHIDSLTEDGMSVGIMIALGQSNPEMAWELVRTAQDKWSGNKKIETLYQKAKRDYERWQKRIVDARPDPHRQSDELFYPGDFYFRLENYEKASTHYRTIANNPKIEVIARGEAYFRLSKAQQALGNRENSIEALEQALVMNASDPRVYYDLGVLSLQEQRVEVAQRFFEKGAEVSLDDPDFFEAVGAVFSAAGSYTLAIPFYEQALLQRPQDPDLINKISEAYQNLFEAVPTA</sequence>
<evidence type="ECO:0000259" key="2">
    <source>
        <dbReference type="Pfam" id="PF01973"/>
    </source>
</evidence>
<proteinExistence type="predicted"/>
<evidence type="ECO:0000259" key="3">
    <source>
        <dbReference type="Pfam" id="PF20157"/>
    </source>
</evidence>
<dbReference type="Pfam" id="PF13181">
    <property type="entry name" value="TPR_8"/>
    <property type="match status" value="1"/>
</dbReference>
<dbReference type="PANTHER" id="PTHR41786">
    <property type="entry name" value="MOTILITY ACCESSORY FACTOR MAF"/>
    <property type="match status" value="1"/>
</dbReference>
<reference evidence="4 5" key="1">
    <citation type="journal article" date="2023" name="ISME J.">
        <title>Cultivation and genomic characterization of novel and ubiquitous marine nitrite-oxidizing bacteria from the Nitrospirales.</title>
        <authorList>
            <person name="Mueller A.J."/>
            <person name="Daebeler A."/>
            <person name="Herbold C.W."/>
            <person name="Kirkegaard R.H."/>
            <person name="Daims H."/>
        </authorList>
    </citation>
    <scope>NUCLEOTIDE SEQUENCE [LARGE SCALE GENOMIC DNA]</scope>
    <source>
        <strain evidence="4 5">EB</strain>
    </source>
</reference>
<comment type="caution">
    <text evidence="4">The sequence shown here is derived from an EMBL/GenBank/DDBJ whole genome shotgun (WGS) entry which is preliminary data.</text>
</comment>
<organism evidence="4 5">
    <name type="scientific">Candidatus Nitronereus thalassa</name>
    <dbReference type="NCBI Taxonomy" id="3020898"/>
    <lineage>
        <taxon>Bacteria</taxon>
        <taxon>Pseudomonadati</taxon>
        <taxon>Nitrospirota</taxon>
        <taxon>Nitrospiria</taxon>
        <taxon>Nitrospirales</taxon>
        <taxon>Nitrospiraceae</taxon>
        <taxon>Candidatus Nitronereus</taxon>
    </lineage>
</organism>
<feature type="domain" description="Glycosyltransferase Maf N-terminal" evidence="3">
    <location>
        <begin position="68"/>
        <end position="131"/>
    </location>
</feature>
<feature type="repeat" description="TPR" evidence="1">
    <location>
        <begin position="774"/>
        <end position="807"/>
    </location>
</feature>
<dbReference type="InterPro" id="IPR045376">
    <property type="entry name" value="Maf_N"/>
</dbReference>
<dbReference type="PROSITE" id="PS50005">
    <property type="entry name" value="TPR"/>
    <property type="match status" value="2"/>
</dbReference>
<keyword evidence="1" id="KW-0802">TPR repeat</keyword>
<dbReference type="RefSeq" id="WP_313832186.1">
    <property type="nucleotide sequence ID" value="NZ_JAQOUE010000001.1"/>
</dbReference>
<gene>
    <name evidence="4" type="ORF">PPG34_05705</name>
</gene>
<evidence type="ECO:0000256" key="1">
    <source>
        <dbReference type="PROSITE-ProRule" id="PRU00339"/>
    </source>
</evidence>
<feature type="repeat" description="TPR" evidence="1">
    <location>
        <begin position="842"/>
        <end position="875"/>
    </location>
</feature>
<dbReference type="Proteomes" id="UP001250932">
    <property type="component" value="Unassembled WGS sequence"/>
</dbReference>
<name>A0ABU3K623_9BACT</name>
<dbReference type="EMBL" id="JAQOUE010000001">
    <property type="protein sequence ID" value="MDT7041838.1"/>
    <property type="molecule type" value="Genomic_DNA"/>
</dbReference>
<dbReference type="InterPro" id="IPR011990">
    <property type="entry name" value="TPR-like_helical_dom_sf"/>
</dbReference>
<dbReference type="InterPro" id="IPR002826">
    <property type="entry name" value="MptE-like"/>
</dbReference>